<dbReference type="InterPro" id="IPR017441">
    <property type="entry name" value="Protein_kinase_ATP_BS"/>
</dbReference>
<dbReference type="CDD" id="cd14014">
    <property type="entry name" value="STKc_PknB_like"/>
    <property type="match status" value="1"/>
</dbReference>
<evidence type="ECO:0000256" key="4">
    <source>
        <dbReference type="ARBA" id="ARBA00022741"/>
    </source>
</evidence>
<dbReference type="Gene3D" id="1.10.510.10">
    <property type="entry name" value="Transferase(Phosphotransferase) domain 1"/>
    <property type="match status" value="1"/>
</dbReference>
<comment type="caution">
    <text evidence="11">The sequence shown here is derived from an EMBL/GenBank/DDBJ whole genome shotgun (WGS) entry which is preliminary data.</text>
</comment>
<keyword evidence="3" id="KW-0808">Transferase</keyword>
<keyword evidence="4 7" id="KW-0547">Nucleotide-binding</keyword>
<dbReference type="PROSITE" id="PS00107">
    <property type="entry name" value="PROTEIN_KINASE_ATP"/>
    <property type="match status" value="1"/>
</dbReference>
<evidence type="ECO:0000256" key="1">
    <source>
        <dbReference type="ARBA" id="ARBA00012513"/>
    </source>
</evidence>
<dbReference type="EC" id="2.7.11.1" evidence="1"/>
<name>A0ABS3XEK8_9ACTN</name>
<evidence type="ECO:0000313" key="12">
    <source>
        <dbReference type="Proteomes" id="UP001519064"/>
    </source>
</evidence>
<dbReference type="SUPFAM" id="SSF56112">
    <property type="entry name" value="Protein kinase-like (PK-like)"/>
    <property type="match status" value="1"/>
</dbReference>
<dbReference type="Gene3D" id="3.30.200.20">
    <property type="entry name" value="Phosphorylase Kinase, domain 1"/>
    <property type="match status" value="1"/>
</dbReference>
<keyword evidence="9" id="KW-0472">Membrane</keyword>
<dbReference type="GO" id="GO:0004674">
    <property type="term" value="F:protein serine/threonine kinase activity"/>
    <property type="evidence" value="ECO:0007669"/>
    <property type="project" value="UniProtKB-KW"/>
</dbReference>
<feature type="binding site" evidence="7">
    <location>
        <position position="39"/>
    </location>
    <ligand>
        <name>ATP</name>
        <dbReference type="ChEBI" id="CHEBI:30616"/>
    </ligand>
</feature>
<feature type="domain" description="Protein kinase" evidence="10">
    <location>
        <begin position="10"/>
        <end position="282"/>
    </location>
</feature>
<reference evidence="11 12" key="1">
    <citation type="submission" date="2020-11" db="EMBL/GenBank/DDBJ databases">
        <title>Streptomyces spirodelae sp. nov., isolated from duckweed.</title>
        <authorList>
            <person name="Saimee Y."/>
            <person name="Duangmal K."/>
        </authorList>
    </citation>
    <scope>NUCLEOTIDE SEQUENCE [LARGE SCALE GENOMIC DNA]</scope>
    <source>
        <strain evidence="11 12">S16-07</strain>
    </source>
</reference>
<evidence type="ECO:0000259" key="10">
    <source>
        <dbReference type="PROSITE" id="PS50011"/>
    </source>
</evidence>
<evidence type="ECO:0000256" key="2">
    <source>
        <dbReference type="ARBA" id="ARBA00022527"/>
    </source>
</evidence>
<feature type="region of interest" description="Disordered" evidence="8">
    <location>
        <begin position="279"/>
        <end position="340"/>
    </location>
</feature>
<dbReference type="PROSITE" id="PS00108">
    <property type="entry name" value="PROTEIN_KINASE_ST"/>
    <property type="match status" value="1"/>
</dbReference>
<feature type="compositionally biased region" description="Basic and acidic residues" evidence="8">
    <location>
        <begin position="279"/>
        <end position="289"/>
    </location>
</feature>
<proteinExistence type="predicted"/>
<dbReference type="InterPro" id="IPR011009">
    <property type="entry name" value="Kinase-like_dom_sf"/>
</dbReference>
<evidence type="ECO:0000313" key="11">
    <source>
        <dbReference type="EMBL" id="MBO8193719.1"/>
    </source>
</evidence>
<dbReference type="InterPro" id="IPR000719">
    <property type="entry name" value="Prot_kinase_dom"/>
</dbReference>
<keyword evidence="9" id="KW-1133">Transmembrane helix</keyword>
<evidence type="ECO:0000256" key="5">
    <source>
        <dbReference type="ARBA" id="ARBA00022777"/>
    </source>
</evidence>
<dbReference type="PANTHER" id="PTHR43289:SF6">
    <property type="entry name" value="SERINE_THREONINE-PROTEIN KINASE NEKL-3"/>
    <property type="match status" value="1"/>
</dbReference>
<accession>A0ABS3XEK8</accession>
<dbReference type="PROSITE" id="PS50011">
    <property type="entry name" value="PROTEIN_KINASE_DOM"/>
    <property type="match status" value="1"/>
</dbReference>
<evidence type="ECO:0000256" key="7">
    <source>
        <dbReference type="PROSITE-ProRule" id="PRU10141"/>
    </source>
</evidence>
<keyword evidence="12" id="KW-1185">Reference proteome</keyword>
<evidence type="ECO:0000256" key="6">
    <source>
        <dbReference type="ARBA" id="ARBA00022840"/>
    </source>
</evidence>
<organism evidence="11 12">
    <name type="scientific">Streptomyces oryzae</name>
    <dbReference type="NCBI Taxonomy" id="1434886"/>
    <lineage>
        <taxon>Bacteria</taxon>
        <taxon>Bacillati</taxon>
        <taxon>Actinomycetota</taxon>
        <taxon>Actinomycetes</taxon>
        <taxon>Kitasatosporales</taxon>
        <taxon>Streptomycetaceae</taxon>
        <taxon>Streptomyces</taxon>
    </lineage>
</organism>
<dbReference type="InterPro" id="IPR008271">
    <property type="entry name" value="Ser/Thr_kinase_AS"/>
</dbReference>
<feature type="transmembrane region" description="Helical" evidence="9">
    <location>
        <begin position="343"/>
        <end position="362"/>
    </location>
</feature>
<gene>
    <name evidence="11" type="ORF">ITI46_18930</name>
</gene>
<dbReference type="Proteomes" id="UP001519064">
    <property type="component" value="Unassembled WGS sequence"/>
</dbReference>
<keyword evidence="9" id="KW-0812">Transmembrane</keyword>
<dbReference type="PANTHER" id="PTHR43289">
    <property type="entry name" value="MITOGEN-ACTIVATED PROTEIN KINASE KINASE KINASE 20-RELATED"/>
    <property type="match status" value="1"/>
</dbReference>
<sequence length="364" mass="39483">MRGRRLNGRYELLELLGAGGMGEVWRARDHQLEREVAVKLLVPQRGGAGEAGREEMAARFRREARSAAALDSPHIVAVHDHGADEGSPFLVMALVHGSSLHEVLRDTGRVPLGDALRWTADVCRALETAHAAGVVHRDIKPANIMVEDAEGAGRAKVVDFGIAKFTEARATDPQLTTTGGVPFGSVLYMAPEQFRQERVDGRTDLYALGCVLYELLVGRPPYTGSAAGVMFNHLHDVPLRPSRARPELPPSVDRLVLTLMARVPADRPPNAGEALARVREVTDTGERRPAPRPPADAPLEPADSPPEPADSPPVPAVSTARRVWRDPDWTPTRLRPMPTGRRHTGLIAFTIVCLLIVGTIALRG</sequence>
<dbReference type="RefSeq" id="WP_209240834.1">
    <property type="nucleotide sequence ID" value="NZ_JADKMA010000092.1"/>
</dbReference>
<dbReference type="SMART" id="SM00220">
    <property type="entry name" value="S_TKc"/>
    <property type="match status" value="1"/>
</dbReference>
<feature type="compositionally biased region" description="Pro residues" evidence="8">
    <location>
        <begin position="303"/>
        <end position="315"/>
    </location>
</feature>
<evidence type="ECO:0000256" key="3">
    <source>
        <dbReference type="ARBA" id="ARBA00022679"/>
    </source>
</evidence>
<evidence type="ECO:0000256" key="8">
    <source>
        <dbReference type="SAM" id="MobiDB-lite"/>
    </source>
</evidence>
<evidence type="ECO:0000256" key="9">
    <source>
        <dbReference type="SAM" id="Phobius"/>
    </source>
</evidence>
<keyword evidence="5 11" id="KW-0418">Kinase</keyword>
<dbReference type="Pfam" id="PF00069">
    <property type="entry name" value="Pkinase"/>
    <property type="match status" value="1"/>
</dbReference>
<protein>
    <recommendedName>
        <fullName evidence="1">non-specific serine/threonine protein kinase</fullName>
        <ecNumber evidence="1">2.7.11.1</ecNumber>
    </recommendedName>
</protein>
<dbReference type="EMBL" id="JADKMA010000092">
    <property type="protein sequence ID" value="MBO8193719.1"/>
    <property type="molecule type" value="Genomic_DNA"/>
</dbReference>
<keyword evidence="6 7" id="KW-0067">ATP-binding</keyword>
<keyword evidence="2 11" id="KW-0723">Serine/threonine-protein kinase</keyword>